<dbReference type="GO" id="GO:0005829">
    <property type="term" value="C:cytosol"/>
    <property type="evidence" value="ECO:0007669"/>
    <property type="project" value="TreeGrafter"/>
</dbReference>
<evidence type="ECO:0000256" key="1">
    <source>
        <dbReference type="ARBA" id="ARBA00009437"/>
    </source>
</evidence>
<evidence type="ECO:0000259" key="5">
    <source>
        <dbReference type="PROSITE" id="PS50931"/>
    </source>
</evidence>
<dbReference type="InterPro" id="IPR036388">
    <property type="entry name" value="WH-like_DNA-bd_sf"/>
</dbReference>
<gene>
    <name evidence="6" type="ORF">C4K68_19125</name>
</gene>
<dbReference type="OrthoDB" id="8675247at2"/>
<dbReference type="InterPro" id="IPR000847">
    <property type="entry name" value="LysR_HTH_N"/>
</dbReference>
<dbReference type="InterPro" id="IPR050950">
    <property type="entry name" value="HTH-type_LysR_regulators"/>
</dbReference>
<dbReference type="SUPFAM" id="SSF53850">
    <property type="entry name" value="Periplasmic binding protein-like II"/>
    <property type="match status" value="1"/>
</dbReference>
<evidence type="ECO:0000313" key="7">
    <source>
        <dbReference type="Proteomes" id="UP000238196"/>
    </source>
</evidence>
<dbReference type="Pfam" id="PF03466">
    <property type="entry name" value="LysR_substrate"/>
    <property type="match status" value="1"/>
</dbReference>
<keyword evidence="3" id="KW-0238">DNA-binding</keyword>
<dbReference type="InterPro" id="IPR036390">
    <property type="entry name" value="WH_DNA-bd_sf"/>
</dbReference>
<comment type="similarity">
    <text evidence="1">Belongs to the LysR transcriptional regulatory family.</text>
</comment>
<evidence type="ECO:0000256" key="2">
    <source>
        <dbReference type="ARBA" id="ARBA00023015"/>
    </source>
</evidence>
<proteinExistence type="inferred from homology"/>
<dbReference type="Pfam" id="PF00126">
    <property type="entry name" value="HTH_1"/>
    <property type="match status" value="1"/>
</dbReference>
<dbReference type="Gene3D" id="3.40.190.290">
    <property type="match status" value="1"/>
</dbReference>
<protein>
    <submittedName>
        <fullName evidence="6">LysR family transcriptional regulator</fullName>
    </submittedName>
</protein>
<dbReference type="FunFam" id="1.10.10.10:FF:000001">
    <property type="entry name" value="LysR family transcriptional regulator"/>
    <property type="match status" value="1"/>
</dbReference>
<dbReference type="PANTHER" id="PTHR30419:SF30">
    <property type="entry name" value="LYSR FAMILY TRANSCRIPTIONAL REGULATOR"/>
    <property type="match status" value="1"/>
</dbReference>
<dbReference type="SUPFAM" id="SSF46785">
    <property type="entry name" value="Winged helix' DNA-binding domain"/>
    <property type="match status" value="1"/>
</dbReference>
<evidence type="ECO:0000256" key="3">
    <source>
        <dbReference type="ARBA" id="ARBA00023125"/>
    </source>
</evidence>
<dbReference type="PANTHER" id="PTHR30419">
    <property type="entry name" value="HTH-TYPE TRANSCRIPTIONAL REGULATOR YBHD"/>
    <property type="match status" value="1"/>
</dbReference>
<dbReference type="Proteomes" id="UP000238196">
    <property type="component" value="Unassembled WGS sequence"/>
</dbReference>
<feature type="domain" description="HTH lysR-type" evidence="5">
    <location>
        <begin position="6"/>
        <end position="63"/>
    </location>
</feature>
<keyword evidence="2" id="KW-0805">Transcription regulation</keyword>
<dbReference type="AlphaFoldDB" id="A0A2S5KLL1"/>
<dbReference type="InterPro" id="IPR005119">
    <property type="entry name" value="LysR_subst-bd"/>
</dbReference>
<dbReference type="PROSITE" id="PS50931">
    <property type="entry name" value="HTH_LYSR"/>
    <property type="match status" value="1"/>
</dbReference>
<name>A0A2S5KLL1_9PROT</name>
<sequence length="305" mass="32995">MALTRFTLRQLETFITVAEVQSFTKAGENMGLSASAVSQLILELENVLGFRLFDRTTRRVTLSQVGKQFLSSAQSVLKHADLAEATAADIRNKATGIVRIAAPLVIASAILPALISTFTRHHPGIRIRISDCAVDKLVDAIADGDAELAIGPDRQCGDDVQRQVLFNSPWILWCAPSHPLATSPEVTWSDLRRHDLVAAGRDHERNVALMHAELPADQRISPIDVVDNISTALGIAAAGLAATVSPEYVGALAKPFGLVKKRIQQPEIIRQVCLYKPVRRELAPASEAAANFLIEQLSSAADQTT</sequence>
<evidence type="ECO:0000313" key="6">
    <source>
        <dbReference type="EMBL" id="PPC75688.1"/>
    </source>
</evidence>
<accession>A0A2S5KLL1</accession>
<keyword evidence="4" id="KW-0804">Transcription</keyword>
<dbReference type="EMBL" id="PRLP01000073">
    <property type="protein sequence ID" value="PPC75688.1"/>
    <property type="molecule type" value="Genomic_DNA"/>
</dbReference>
<organism evidence="6 7">
    <name type="scientific">Proteobacteria bacterium 228</name>
    <dbReference type="NCBI Taxonomy" id="2083153"/>
    <lineage>
        <taxon>Bacteria</taxon>
        <taxon>Pseudomonadati</taxon>
        <taxon>Pseudomonadota</taxon>
    </lineage>
</organism>
<dbReference type="GO" id="GO:0003677">
    <property type="term" value="F:DNA binding"/>
    <property type="evidence" value="ECO:0007669"/>
    <property type="project" value="UniProtKB-KW"/>
</dbReference>
<reference evidence="6 7" key="1">
    <citation type="submission" date="2018-02" db="EMBL/GenBank/DDBJ databases">
        <title>novel marine gammaproteobacteria from coastal saline agro ecosystem.</title>
        <authorList>
            <person name="Krishnan R."/>
            <person name="Ramesh Kumar N."/>
        </authorList>
    </citation>
    <scope>NUCLEOTIDE SEQUENCE [LARGE SCALE GENOMIC DNA]</scope>
    <source>
        <strain evidence="6 7">228</strain>
    </source>
</reference>
<comment type="caution">
    <text evidence="6">The sequence shown here is derived from an EMBL/GenBank/DDBJ whole genome shotgun (WGS) entry which is preliminary data.</text>
</comment>
<dbReference type="Gene3D" id="1.10.10.10">
    <property type="entry name" value="Winged helix-like DNA-binding domain superfamily/Winged helix DNA-binding domain"/>
    <property type="match status" value="1"/>
</dbReference>
<evidence type="ECO:0000256" key="4">
    <source>
        <dbReference type="ARBA" id="ARBA00023163"/>
    </source>
</evidence>
<dbReference type="GO" id="GO:0003700">
    <property type="term" value="F:DNA-binding transcription factor activity"/>
    <property type="evidence" value="ECO:0007669"/>
    <property type="project" value="InterPro"/>
</dbReference>